<protein>
    <recommendedName>
        <fullName evidence="12">ATP synthase complex subunit 8</fullName>
    </recommendedName>
</protein>
<dbReference type="EMBL" id="KP026284">
    <property type="protein sequence ID" value="AIY61935.1"/>
    <property type="molecule type" value="Genomic_DNA"/>
</dbReference>
<gene>
    <name evidence="15" type="primary">atp8</name>
</gene>
<evidence type="ECO:0000256" key="10">
    <source>
        <dbReference type="ARBA" id="ARBA00023128"/>
    </source>
</evidence>
<dbReference type="GO" id="GO:0015078">
    <property type="term" value="F:proton transmembrane transporter activity"/>
    <property type="evidence" value="ECO:0007669"/>
    <property type="project" value="InterPro"/>
</dbReference>
<evidence type="ECO:0000256" key="12">
    <source>
        <dbReference type="RuleBase" id="RU003661"/>
    </source>
</evidence>
<keyword evidence="9 12" id="KW-0406">Ion transport</keyword>
<evidence type="ECO:0000256" key="13">
    <source>
        <dbReference type="SAM" id="Phobius"/>
    </source>
</evidence>
<comment type="subunit">
    <text evidence="3">F-type ATPases have 2 components, CF(1) - the catalytic core - and CF(0) - the membrane proton channel.</text>
</comment>
<proteinExistence type="inferred from homology"/>
<evidence type="ECO:0000256" key="11">
    <source>
        <dbReference type="ARBA" id="ARBA00023136"/>
    </source>
</evidence>
<comment type="subcellular location">
    <subcellularLocation>
        <location evidence="1 12">Mitochondrion membrane</location>
        <topology evidence="1 12">Single-pass membrane protein</topology>
    </subcellularLocation>
</comment>
<dbReference type="InterPro" id="IPR001421">
    <property type="entry name" value="ATP8_metazoa"/>
</dbReference>
<dbReference type="Pfam" id="PF00895">
    <property type="entry name" value="ATP-synt_8"/>
    <property type="match status" value="1"/>
</dbReference>
<evidence type="ECO:0000256" key="7">
    <source>
        <dbReference type="ARBA" id="ARBA00022781"/>
    </source>
</evidence>
<organism evidence="15">
    <name type="scientific">Rugitermes sp. A TB-2014</name>
    <dbReference type="NCBI Taxonomy" id="1576355"/>
    <lineage>
        <taxon>Eukaryota</taxon>
        <taxon>Metazoa</taxon>
        <taxon>Ecdysozoa</taxon>
        <taxon>Arthropoda</taxon>
        <taxon>Hexapoda</taxon>
        <taxon>Insecta</taxon>
        <taxon>Pterygota</taxon>
        <taxon>Neoptera</taxon>
        <taxon>Polyneoptera</taxon>
        <taxon>Dictyoptera</taxon>
        <taxon>Blattodea</taxon>
        <taxon>Blattoidea</taxon>
        <taxon>Termitoidae</taxon>
        <taxon>Kalotermitidae</taxon>
        <taxon>Neotermitinae</taxon>
        <taxon>Rugitermes</taxon>
    </lineage>
</organism>
<geneLocation type="mitochondrion" evidence="15"/>
<feature type="transmembrane region" description="Helical" evidence="13">
    <location>
        <begin position="6"/>
        <end position="29"/>
    </location>
</feature>
<keyword evidence="10 12" id="KW-0496">Mitochondrion</keyword>
<dbReference type="GO" id="GO:0015986">
    <property type="term" value="P:proton motive force-driven ATP synthesis"/>
    <property type="evidence" value="ECO:0007669"/>
    <property type="project" value="InterPro"/>
</dbReference>
<evidence type="ECO:0000256" key="8">
    <source>
        <dbReference type="ARBA" id="ARBA00022989"/>
    </source>
</evidence>
<evidence type="ECO:0000256" key="2">
    <source>
        <dbReference type="ARBA" id="ARBA00008892"/>
    </source>
</evidence>
<keyword evidence="14" id="KW-0732">Signal</keyword>
<dbReference type="GO" id="GO:0031966">
    <property type="term" value="C:mitochondrial membrane"/>
    <property type="evidence" value="ECO:0007669"/>
    <property type="project" value="UniProtKB-SubCell"/>
</dbReference>
<evidence type="ECO:0000256" key="5">
    <source>
        <dbReference type="ARBA" id="ARBA00022547"/>
    </source>
</evidence>
<keyword evidence="7 12" id="KW-0375">Hydrogen ion transport</keyword>
<comment type="similarity">
    <text evidence="2 12">Belongs to the ATPase protein 8 family.</text>
</comment>
<keyword evidence="8 13" id="KW-1133">Transmembrane helix</keyword>
<evidence type="ECO:0000256" key="3">
    <source>
        <dbReference type="ARBA" id="ARBA00011291"/>
    </source>
</evidence>
<evidence type="ECO:0000256" key="4">
    <source>
        <dbReference type="ARBA" id="ARBA00022448"/>
    </source>
</evidence>
<evidence type="ECO:0000256" key="6">
    <source>
        <dbReference type="ARBA" id="ARBA00022692"/>
    </source>
</evidence>
<feature type="signal peptide" evidence="14">
    <location>
        <begin position="1"/>
        <end position="19"/>
    </location>
</feature>
<keyword evidence="11 13" id="KW-0472">Membrane</keyword>
<evidence type="ECO:0000313" key="15">
    <source>
        <dbReference type="EMBL" id="AIY61935.1"/>
    </source>
</evidence>
<reference evidence="15" key="1">
    <citation type="journal article" date="2014" name="Mol. Biol. Evol.">
        <title>The evolutionary history of termites as inferred from 66 mitochondrial genomes.</title>
        <authorList>
            <person name="Bourguignon T."/>
            <person name="Lo N."/>
            <person name="Cameron S.L."/>
            <person name="Sobotnik J."/>
            <person name="Hayashi Y."/>
            <person name="Shigenobu S."/>
            <person name="Watanabe D."/>
            <person name="Roisin Y."/>
            <person name="Miura T."/>
            <person name="Evans T.A."/>
        </authorList>
    </citation>
    <scope>NUCLEOTIDE SEQUENCE</scope>
</reference>
<keyword evidence="4 12" id="KW-0813">Transport</keyword>
<dbReference type="AlphaFoldDB" id="A0A0A7E8V0"/>
<evidence type="ECO:0000256" key="9">
    <source>
        <dbReference type="ARBA" id="ARBA00023065"/>
    </source>
</evidence>
<keyword evidence="6 12" id="KW-0812">Transmembrane</keyword>
<feature type="chain" id="PRO_5002027784" description="ATP synthase complex subunit 8" evidence="14">
    <location>
        <begin position="20"/>
        <end position="52"/>
    </location>
</feature>
<evidence type="ECO:0000256" key="14">
    <source>
        <dbReference type="SAM" id="SignalP"/>
    </source>
</evidence>
<accession>A0A0A7E8V0</accession>
<evidence type="ECO:0000256" key="1">
    <source>
        <dbReference type="ARBA" id="ARBA00004304"/>
    </source>
</evidence>
<dbReference type="GO" id="GO:0045259">
    <property type="term" value="C:proton-transporting ATP synthase complex"/>
    <property type="evidence" value="ECO:0007669"/>
    <property type="project" value="UniProtKB-KW"/>
</dbReference>
<keyword evidence="5 12" id="KW-0138">CF(0)</keyword>
<sequence>MPQMMPLSWLLLFTMFSSTLILFASMNYYNNISKVMITKKKTITNKITPWKW</sequence>
<name>A0A0A7E8V0_9NEOP</name>